<feature type="transmembrane region" description="Helical" evidence="3">
    <location>
        <begin position="30"/>
        <end position="54"/>
    </location>
</feature>
<dbReference type="OrthoDB" id="6251714at2759"/>
<protein>
    <submittedName>
        <fullName evidence="6">Retinol dehydrogenase 10-A isoform X1</fullName>
    </submittedName>
</protein>
<name>A0A7M7GQ32_APIME</name>
<dbReference type="InterPro" id="IPR002347">
    <property type="entry name" value="SDR_fam"/>
</dbReference>
<dbReference type="Gene3D" id="3.40.50.720">
    <property type="entry name" value="NAD(P)-binding Rossmann-like Domain"/>
    <property type="match status" value="1"/>
</dbReference>
<reference evidence="4" key="1">
    <citation type="submission" date="2021-01" db="UniProtKB">
        <authorList>
            <consortium name="EnsemblMetazoa"/>
        </authorList>
    </citation>
    <scope>IDENTIFICATION</scope>
    <source>
        <strain evidence="4">DH4</strain>
    </source>
</reference>
<dbReference type="EnsemblMetazoa" id="XM_006561689">
    <property type="protein sequence ID" value="XP_006561752"/>
    <property type="gene ID" value="LOC725026"/>
</dbReference>
<sequence>MIQGHKCTMSSVKDDAVVVNSQLRHSVSTLWFFLTFEFLISTFLSIFLAILTFIKSLLPKPPRDLTGDIILIAGVSSSLGESLASEFLKNGCSVICVDKDSKTIEETVTRLKQRHLIVEPRQRRSNDDSLSRSGSMIFTYECDFLDKDAIRGTVQKVKKDIGRIDVLITCINETNENIFDASNRTLMAHFWTVLTFLPMMLYQKRGHIIGVTPIALNSDAYHSSRAAIMYFIESMRQELSEHSSYLTFLAYSPIAKSSSLKQNEEEVSKNIVRAVKTDQYNVSWTFKLLYQIGCIIYNGITLLTNWIDFNRCDYPT</sequence>
<dbReference type="AlphaFoldDB" id="A0A7M7GQ32"/>
<keyword evidence="3" id="KW-0812">Transmembrane</keyword>
<comment type="similarity">
    <text evidence="1">Belongs to the short-chain dehydrogenases/reductases (SDR) family.</text>
</comment>
<evidence type="ECO:0000256" key="3">
    <source>
        <dbReference type="SAM" id="Phobius"/>
    </source>
</evidence>
<accession>A0A8B6YW36</accession>
<dbReference type="PRINTS" id="PR00081">
    <property type="entry name" value="GDHRDH"/>
</dbReference>
<evidence type="ECO:0000256" key="2">
    <source>
        <dbReference type="ARBA" id="ARBA00023002"/>
    </source>
</evidence>
<keyword evidence="5" id="KW-1185">Reference proteome</keyword>
<dbReference type="GeneID" id="725026"/>
<evidence type="ECO:0000313" key="5">
    <source>
        <dbReference type="Proteomes" id="UP000005203"/>
    </source>
</evidence>
<dbReference type="OMA" id="CSVICVD"/>
<dbReference type="Proteomes" id="UP000005203">
    <property type="component" value="Linkage group LG9"/>
</dbReference>
<evidence type="ECO:0000256" key="1">
    <source>
        <dbReference type="ARBA" id="ARBA00006484"/>
    </source>
</evidence>
<dbReference type="SUPFAM" id="SSF51735">
    <property type="entry name" value="NAD(P)-binding Rossmann-fold domains"/>
    <property type="match status" value="1"/>
</dbReference>
<keyword evidence="3" id="KW-0472">Membrane</keyword>
<dbReference type="PANTHER" id="PTHR24322">
    <property type="entry name" value="PKSB"/>
    <property type="match status" value="1"/>
</dbReference>
<dbReference type="KEGG" id="ame:725026"/>
<dbReference type="RefSeq" id="XP_006561752.1">
    <property type="nucleotide sequence ID" value="XM_006561689.3"/>
</dbReference>
<reference evidence="6" key="2">
    <citation type="submission" date="2025-04" db="UniProtKB">
        <authorList>
            <consortium name="RefSeq"/>
        </authorList>
    </citation>
    <scope>IDENTIFICATION</scope>
    <source>
        <strain evidence="6">DH4</strain>
        <tissue evidence="6">Whole body</tissue>
    </source>
</reference>
<evidence type="ECO:0000313" key="4">
    <source>
        <dbReference type="EnsemblMetazoa" id="XP_006561752"/>
    </source>
</evidence>
<dbReference type="GO" id="GO:0016616">
    <property type="term" value="F:oxidoreductase activity, acting on the CH-OH group of donors, NAD or NADP as acceptor"/>
    <property type="evidence" value="ECO:0007669"/>
    <property type="project" value="TreeGrafter"/>
</dbReference>
<proteinExistence type="inferred from homology"/>
<dbReference type="SMR" id="A0A7M7GQ32"/>
<dbReference type="PANTHER" id="PTHR24322:SF736">
    <property type="entry name" value="RETINOL DEHYDROGENASE 10"/>
    <property type="match status" value="1"/>
</dbReference>
<gene>
    <name evidence="4" type="primary">725026</name>
    <name evidence="6" type="synonym">LOC725026</name>
</gene>
<dbReference type="Pfam" id="PF00106">
    <property type="entry name" value="adh_short"/>
    <property type="match status" value="1"/>
</dbReference>
<accession>A0A7M7GQ32</accession>
<dbReference type="InterPro" id="IPR036291">
    <property type="entry name" value="NAD(P)-bd_dom_sf"/>
</dbReference>
<evidence type="ECO:0000313" key="6">
    <source>
        <dbReference type="RefSeq" id="XP_006561752.1"/>
    </source>
</evidence>
<organism evidence="4">
    <name type="scientific">Apis mellifera</name>
    <name type="common">Honeybee</name>
    <dbReference type="NCBI Taxonomy" id="7460"/>
    <lineage>
        <taxon>Eukaryota</taxon>
        <taxon>Metazoa</taxon>
        <taxon>Ecdysozoa</taxon>
        <taxon>Arthropoda</taxon>
        <taxon>Hexapoda</taxon>
        <taxon>Insecta</taxon>
        <taxon>Pterygota</taxon>
        <taxon>Neoptera</taxon>
        <taxon>Endopterygota</taxon>
        <taxon>Hymenoptera</taxon>
        <taxon>Apocrita</taxon>
        <taxon>Aculeata</taxon>
        <taxon>Apoidea</taxon>
        <taxon>Anthophila</taxon>
        <taxon>Apidae</taxon>
        <taxon>Apis</taxon>
    </lineage>
</organism>
<keyword evidence="3" id="KW-1133">Transmembrane helix</keyword>
<keyword evidence="2" id="KW-0560">Oxidoreductase</keyword>